<evidence type="ECO:0000256" key="3">
    <source>
        <dbReference type="ARBA" id="ARBA00022679"/>
    </source>
</evidence>
<comment type="caution">
    <text evidence="4">The sequence shown here is derived from an EMBL/GenBank/DDBJ whole genome shotgun (WGS) entry which is preliminary data.</text>
</comment>
<dbReference type="InterPro" id="IPR010426">
    <property type="entry name" value="MTTB_MeTrfase"/>
</dbReference>
<reference evidence="4 5" key="1">
    <citation type="submission" date="2018-08" db="EMBL/GenBank/DDBJ databases">
        <title>A genome reference for cultivated species of the human gut microbiota.</title>
        <authorList>
            <person name="Zou Y."/>
            <person name="Xue W."/>
            <person name="Luo G."/>
        </authorList>
    </citation>
    <scope>NUCLEOTIDE SEQUENCE [LARGE SCALE GENOMIC DNA]</scope>
    <source>
        <strain evidence="4 5">AM07-24</strain>
    </source>
</reference>
<sequence>MIKFDADSAIGRFKRWSDEEKQMIHKTSIKILSEIGMHVFHQEARSLLQDAGAVVDGNLVKVPERMVDEALRSAPSKYSIYNVDGSEAFCLAPNVVTFGTGTDMPEFIDLYSGEIRPGRLEDCENAAKIAEHCKSIDWLAPYALANDKNPRTADVHHYKAMRKYCSKPILTLATDPYSLQGIIDMAAAQAGGYEQLKAKPTFVHYAEPISPLQHSEESLGKLLLCAEYGIPVTYTAGITAGATGPVTLAGTLAVGSAECLMGLVIHQLKAPGAPFMYGIEASIMDMKTTVCMYGGPEYGLMNSFVGEMGRFYQLPTFGISGATDANQIDFQMGAEMIYSMMTAIYGRQNFVHDNGYMGIGQMGCLQSILAANELLTFAKRYAQDIEITEESIGYDLIKKIGIGGNYLQTKETARKFRKEFYLPEFLNRKRNVAWIADGCPNIPDQLTAKAKEIIEGDVQTFISDELEAKFDAIIEEHESYYFT</sequence>
<accession>A0A415E330</accession>
<evidence type="ECO:0000256" key="2">
    <source>
        <dbReference type="ARBA" id="ARBA00022603"/>
    </source>
</evidence>
<dbReference type="InterPro" id="IPR038601">
    <property type="entry name" value="MttB-like_sf"/>
</dbReference>
<dbReference type="GO" id="GO:0008168">
    <property type="term" value="F:methyltransferase activity"/>
    <property type="evidence" value="ECO:0007669"/>
    <property type="project" value="UniProtKB-KW"/>
</dbReference>
<evidence type="ECO:0000256" key="1">
    <source>
        <dbReference type="ARBA" id="ARBA00007137"/>
    </source>
</evidence>
<evidence type="ECO:0000313" key="4">
    <source>
        <dbReference type="EMBL" id="RHJ87984.1"/>
    </source>
</evidence>
<dbReference type="GO" id="GO:0015948">
    <property type="term" value="P:methanogenesis"/>
    <property type="evidence" value="ECO:0007669"/>
    <property type="project" value="InterPro"/>
</dbReference>
<dbReference type="GO" id="GO:0032259">
    <property type="term" value="P:methylation"/>
    <property type="evidence" value="ECO:0007669"/>
    <property type="project" value="UniProtKB-KW"/>
</dbReference>
<keyword evidence="5" id="KW-1185">Reference proteome</keyword>
<keyword evidence="3" id="KW-0808">Transferase</keyword>
<organism evidence="4 5">
    <name type="scientific">Emergencia timonensis</name>
    <dbReference type="NCBI Taxonomy" id="1776384"/>
    <lineage>
        <taxon>Bacteria</taxon>
        <taxon>Bacillati</taxon>
        <taxon>Bacillota</taxon>
        <taxon>Clostridia</taxon>
        <taxon>Peptostreptococcales</taxon>
        <taxon>Anaerovoracaceae</taxon>
        <taxon>Emergencia</taxon>
    </lineage>
</organism>
<dbReference type="STRING" id="1776384.GCA_900086585_03535"/>
<dbReference type="Proteomes" id="UP000284841">
    <property type="component" value="Unassembled WGS sequence"/>
</dbReference>
<dbReference type="AlphaFoldDB" id="A0A415E330"/>
<dbReference type="Gene3D" id="3.20.20.480">
    <property type="entry name" value="Trimethylamine methyltransferase-like"/>
    <property type="match status" value="1"/>
</dbReference>
<gene>
    <name evidence="4" type="ORF">DW099_06075</name>
</gene>
<dbReference type="OrthoDB" id="5418352at2"/>
<keyword evidence="2" id="KW-0489">Methyltransferase</keyword>
<name>A0A415E330_9FIRM</name>
<dbReference type="EMBL" id="QRMS01000002">
    <property type="protein sequence ID" value="RHJ87984.1"/>
    <property type="molecule type" value="Genomic_DNA"/>
</dbReference>
<evidence type="ECO:0000313" key="5">
    <source>
        <dbReference type="Proteomes" id="UP000284841"/>
    </source>
</evidence>
<comment type="similarity">
    <text evidence="1">Belongs to the trimethylamine methyltransferase family.</text>
</comment>
<protein>
    <recommendedName>
        <fullName evidence="6">Trimethylamine methyltransferase</fullName>
    </recommendedName>
</protein>
<evidence type="ECO:0008006" key="6">
    <source>
        <dbReference type="Google" id="ProtNLM"/>
    </source>
</evidence>
<proteinExistence type="inferred from homology"/>
<dbReference type="Pfam" id="PF06253">
    <property type="entry name" value="MTTB"/>
    <property type="match status" value="1"/>
</dbReference>
<dbReference type="RefSeq" id="WP_118334413.1">
    <property type="nucleotide sequence ID" value="NZ_AP025567.1"/>
</dbReference>